<organism evidence="5 6">
    <name type="scientific">Stackebrandtia endophytica</name>
    <dbReference type="NCBI Taxonomy" id="1496996"/>
    <lineage>
        <taxon>Bacteria</taxon>
        <taxon>Bacillati</taxon>
        <taxon>Actinomycetota</taxon>
        <taxon>Actinomycetes</taxon>
        <taxon>Glycomycetales</taxon>
        <taxon>Glycomycetaceae</taxon>
        <taxon>Stackebrandtia</taxon>
    </lineage>
</organism>
<evidence type="ECO:0000256" key="1">
    <source>
        <dbReference type="ARBA" id="ARBA00004370"/>
    </source>
</evidence>
<comment type="caution">
    <text evidence="5">The sequence shown here is derived from an EMBL/GenBank/DDBJ whole genome shotgun (WGS) entry which is preliminary data.</text>
</comment>
<dbReference type="Proteomes" id="UP000317043">
    <property type="component" value="Unassembled WGS sequence"/>
</dbReference>
<feature type="region of interest" description="Disordered" evidence="3">
    <location>
        <begin position="1"/>
        <end position="70"/>
    </location>
</feature>
<feature type="transmembrane region" description="Helical" evidence="4">
    <location>
        <begin position="78"/>
        <end position="98"/>
    </location>
</feature>
<reference evidence="5 6" key="1">
    <citation type="submission" date="2019-06" db="EMBL/GenBank/DDBJ databases">
        <title>Sequencing the genomes of 1000 actinobacteria strains.</title>
        <authorList>
            <person name="Klenk H.-P."/>
        </authorList>
    </citation>
    <scope>NUCLEOTIDE SEQUENCE [LARGE SCALE GENOMIC DNA]</scope>
    <source>
        <strain evidence="5 6">DSM 45928</strain>
    </source>
</reference>
<keyword evidence="6" id="KW-1185">Reference proteome</keyword>
<protein>
    <submittedName>
        <fullName evidence="5">Mce-associated membrane protein</fullName>
    </submittedName>
</protein>
<dbReference type="PANTHER" id="PTHR37042:SF4">
    <property type="entry name" value="OUTER MEMBRANE PROTEIN RV1973"/>
    <property type="match status" value="1"/>
</dbReference>
<evidence type="ECO:0000313" key="6">
    <source>
        <dbReference type="Proteomes" id="UP000317043"/>
    </source>
</evidence>
<evidence type="ECO:0000313" key="5">
    <source>
        <dbReference type="EMBL" id="TQL78055.1"/>
    </source>
</evidence>
<sequence length="239" mass="25788">MSGYVPKKLRRRGASKPPQPQPNSKGKTKGKSTKRPSGATVPRQRRGDHDNRPRPTGRRPSPVPRGKPRRNAAHLRRIATRLAILLVAVVLLGVGTYFGSTTINSTTDAKAAVQAAKTAAAALFSYDYRDFDASVANGLAHATGVFAEEYEVTTQGLRESVEAEKARIVADVVDVALLNATVTYTDAEGTEYPGAVEVLAFVNHIVTNDDIGTRTDQTRVILTMVNEDGAWLTIHTISL</sequence>
<evidence type="ECO:0000256" key="2">
    <source>
        <dbReference type="ARBA" id="ARBA00023136"/>
    </source>
</evidence>
<dbReference type="InParanoid" id="A0A543AZN9"/>
<dbReference type="EMBL" id="VFOW01000001">
    <property type="protein sequence ID" value="TQL78055.1"/>
    <property type="molecule type" value="Genomic_DNA"/>
</dbReference>
<keyword evidence="4" id="KW-0812">Transmembrane</keyword>
<keyword evidence="2 4" id="KW-0472">Membrane</keyword>
<evidence type="ECO:0000256" key="3">
    <source>
        <dbReference type="SAM" id="MobiDB-lite"/>
    </source>
</evidence>
<proteinExistence type="predicted"/>
<keyword evidence="4" id="KW-1133">Transmembrane helix</keyword>
<accession>A0A543AZN9</accession>
<gene>
    <name evidence="5" type="ORF">FB566_3631</name>
</gene>
<name>A0A543AZN9_9ACTN</name>
<comment type="subcellular location">
    <subcellularLocation>
        <location evidence="1">Membrane</location>
    </subcellularLocation>
</comment>
<evidence type="ECO:0000256" key="4">
    <source>
        <dbReference type="SAM" id="Phobius"/>
    </source>
</evidence>
<dbReference type="OrthoDB" id="3828258at2"/>
<dbReference type="RefSeq" id="WP_142041909.1">
    <property type="nucleotide sequence ID" value="NZ_JBHTGS010000001.1"/>
</dbReference>
<dbReference type="PANTHER" id="PTHR37042">
    <property type="entry name" value="OUTER MEMBRANE PROTEIN RV1973"/>
    <property type="match status" value="1"/>
</dbReference>
<dbReference type="AlphaFoldDB" id="A0A543AZN9"/>
<dbReference type="GO" id="GO:0016020">
    <property type="term" value="C:membrane"/>
    <property type="evidence" value="ECO:0007669"/>
    <property type="project" value="UniProtKB-SubCell"/>
</dbReference>